<evidence type="ECO:0000313" key="2">
    <source>
        <dbReference type="Proteomes" id="UP000709295"/>
    </source>
</evidence>
<dbReference type="AlphaFoldDB" id="A0A8J5MCZ6"/>
<reference evidence="1" key="1">
    <citation type="submission" date="2021-01" db="EMBL/GenBank/DDBJ databases">
        <title>Phytophthora aleatoria, a newly-described species from Pinus radiata is distinct from Phytophthora cactorum isolates based on comparative genomics.</title>
        <authorList>
            <person name="Mcdougal R."/>
            <person name="Panda P."/>
            <person name="Williams N."/>
            <person name="Studholme D.J."/>
        </authorList>
    </citation>
    <scope>NUCLEOTIDE SEQUENCE</scope>
    <source>
        <strain evidence="1">NZFS 4037</strain>
    </source>
</reference>
<feature type="non-terminal residue" evidence="1">
    <location>
        <position position="1"/>
    </location>
</feature>
<evidence type="ECO:0000313" key="1">
    <source>
        <dbReference type="EMBL" id="KAG6947797.1"/>
    </source>
</evidence>
<comment type="caution">
    <text evidence="1">The sequence shown here is derived from an EMBL/GenBank/DDBJ whole genome shotgun (WGS) entry which is preliminary data.</text>
</comment>
<name>A0A8J5MCZ6_9STRA</name>
<sequence>VALLALAKRERRYLHTKLRGTRLVLCLELSDRPSREPFQPEGSYKCPGNGTVVDDDIDTCARFIN</sequence>
<protein>
    <submittedName>
        <fullName evidence="1">Uncharacterized protein</fullName>
    </submittedName>
</protein>
<organism evidence="1 2">
    <name type="scientific">Phytophthora aleatoria</name>
    <dbReference type="NCBI Taxonomy" id="2496075"/>
    <lineage>
        <taxon>Eukaryota</taxon>
        <taxon>Sar</taxon>
        <taxon>Stramenopiles</taxon>
        <taxon>Oomycota</taxon>
        <taxon>Peronosporomycetes</taxon>
        <taxon>Peronosporales</taxon>
        <taxon>Peronosporaceae</taxon>
        <taxon>Phytophthora</taxon>
    </lineage>
</organism>
<proteinExistence type="predicted"/>
<accession>A0A8J5MCZ6</accession>
<gene>
    <name evidence="1" type="ORF">JG688_00015387</name>
</gene>
<dbReference type="Proteomes" id="UP000709295">
    <property type="component" value="Unassembled WGS sequence"/>
</dbReference>
<keyword evidence="2" id="KW-1185">Reference proteome</keyword>
<dbReference type="EMBL" id="JAENGY010001656">
    <property type="protein sequence ID" value="KAG6947797.1"/>
    <property type="molecule type" value="Genomic_DNA"/>
</dbReference>